<protein>
    <submittedName>
        <fullName evidence="3">Trypsin-like serine protease</fullName>
        <ecNumber evidence="3">3.4.21.-</ecNumber>
    </submittedName>
</protein>
<keyword evidence="1" id="KW-0732">Signal</keyword>
<dbReference type="PANTHER" id="PTHR24260">
    <property type="match status" value="1"/>
</dbReference>
<accession>A0ABW1CQP1</accession>
<evidence type="ECO:0000259" key="2">
    <source>
        <dbReference type="PROSITE" id="PS50240"/>
    </source>
</evidence>
<dbReference type="InterPro" id="IPR043504">
    <property type="entry name" value="Peptidase_S1_PA_chymotrypsin"/>
</dbReference>
<dbReference type="InterPro" id="IPR001254">
    <property type="entry name" value="Trypsin_dom"/>
</dbReference>
<dbReference type="RefSeq" id="WP_379517199.1">
    <property type="nucleotide sequence ID" value="NZ_JBHSPA010000031.1"/>
</dbReference>
<dbReference type="InterPro" id="IPR018114">
    <property type="entry name" value="TRYPSIN_HIS"/>
</dbReference>
<keyword evidence="4" id="KW-1185">Reference proteome</keyword>
<feature type="signal peptide" evidence="1">
    <location>
        <begin position="1"/>
        <end position="23"/>
    </location>
</feature>
<proteinExistence type="predicted"/>
<dbReference type="InterPro" id="IPR009003">
    <property type="entry name" value="Peptidase_S1_PA"/>
</dbReference>
<dbReference type="EC" id="3.4.21.-" evidence="3"/>
<organism evidence="3 4">
    <name type="scientific">Nonomuraea insulae</name>
    <dbReference type="NCBI Taxonomy" id="1616787"/>
    <lineage>
        <taxon>Bacteria</taxon>
        <taxon>Bacillati</taxon>
        <taxon>Actinomycetota</taxon>
        <taxon>Actinomycetes</taxon>
        <taxon>Streptosporangiales</taxon>
        <taxon>Streptosporangiaceae</taxon>
        <taxon>Nonomuraea</taxon>
    </lineage>
</organism>
<dbReference type="PROSITE" id="PS00134">
    <property type="entry name" value="TRYPSIN_HIS"/>
    <property type="match status" value="1"/>
</dbReference>
<evidence type="ECO:0000313" key="3">
    <source>
        <dbReference type="EMBL" id="MFC5827697.1"/>
    </source>
</evidence>
<dbReference type="SUPFAM" id="SSF50494">
    <property type="entry name" value="Trypsin-like serine proteases"/>
    <property type="match status" value="1"/>
</dbReference>
<dbReference type="PANTHER" id="PTHR24260:SF136">
    <property type="entry name" value="GH08193P-RELATED"/>
    <property type="match status" value="1"/>
</dbReference>
<dbReference type="InterPro" id="IPR001314">
    <property type="entry name" value="Peptidase_S1A"/>
</dbReference>
<dbReference type="PROSITE" id="PS50240">
    <property type="entry name" value="TRYPSIN_DOM"/>
    <property type="match status" value="1"/>
</dbReference>
<evidence type="ECO:0000313" key="4">
    <source>
        <dbReference type="Proteomes" id="UP001596058"/>
    </source>
</evidence>
<reference evidence="4" key="1">
    <citation type="journal article" date="2019" name="Int. J. Syst. Evol. Microbiol.">
        <title>The Global Catalogue of Microorganisms (GCM) 10K type strain sequencing project: providing services to taxonomists for standard genome sequencing and annotation.</title>
        <authorList>
            <consortium name="The Broad Institute Genomics Platform"/>
            <consortium name="The Broad Institute Genome Sequencing Center for Infectious Disease"/>
            <person name="Wu L."/>
            <person name="Ma J."/>
        </authorList>
    </citation>
    <scope>NUCLEOTIDE SEQUENCE [LARGE SCALE GENOMIC DNA]</scope>
    <source>
        <strain evidence="4">CCUG 53903</strain>
    </source>
</reference>
<sequence length="272" mass="29195">MRFVPFVVVPVVWIMAASTPASAITNGAADGNAHPEVGALIDETPNPDGTWSYCTGTLISPTVFLTAAHCGDPGQKTAHVTFETEYQRGATLHTGRYVPDPRYKESSDLHDMAVVVFGTPVPDITPAQLPEPGLLDRLKAAGDMSATRFTSVGYGSLSTTKVSSGKKKSQKQEYRYHYADTRNQASISFKGMSGKWLDLMPKAKSDGSTCFGDSGGPNFLGRPDSHLLVATSISGADDACKLTNYDYRLDVPSARHFLGKYVTLPKAPATTR</sequence>
<name>A0ABW1CQP1_9ACTN</name>
<comment type="caution">
    <text evidence="3">The sequence shown here is derived from an EMBL/GenBank/DDBJ whole genome shotgun (WGS) entry which is preliminary data.</text>
</comment>
<feature type="chain" id="PRO_5047068455" evidence="1">
    <location>
        <begin position="24"/>
        <end position="272"/>
    </location>
</feature>
<dbReference type="EMBL" id="JBHSPA010000031">
    <property type="protein sequence ID" value="MFC5827697.1"/>
    <property type="molecule type" value="Genomic_DNA"/>
</dbReference>
<feature type="domain" description="Peptidase S1" evidence="2">
    <location>
        <begin position="24"/>
        <end position="272"/>
    </location>
</feature>
<dbReference type="SMART" id="SM00020">
    <property type="entry name" value="Tryp_SPc"/>
    <property type="match status" value="1"/>
</dbReference>
<dbReference type="GO" id="GO:0016787">
    <property type="term" value="F:hydrolase activity"/>
    <property type="evidence" value="ECO:0007669"/>
    <property type="project" value="UniProtKB-KW"/>
</dbReference>
<keyword evidence="3" id="KW-0378">Hydrolase</keyword>
<dbReference type="PRINTS" id="PR00722">
    <property type="entry name" value="CHYMOTRYPSIN"/>
</dbReference>
<dbReference type="InterPro" id="IPR051333">
    <property type="entry name" value="CLIP_Serine_Protease"/>
</dbReference>
<dbReference type="Gene3D" id="2.40.10.10">
    <property type="entry name" value="Trypsin-like serine proteases"/>
    <property type="match status" value="1"/>
</dbReference>
<dbReference type="Pfam" id="PF00089">
    <property type="entry name" value="Trypsin"/>
    <property type="match status" value="1"/>
</dbReference>
<dbReference type="Proteomes" id="UP001596058">
    <property type="component" value="Unassembled WGS sequence"/>
</dbReference>
<evidence type="ECO:0000256" key="1">
    <source>
        <dbReference type="SAM" id="SignalP"/>
    </source>
</evidence>
<gene>
    <name evidence="3" type="ORF">ACFPZ3_27880</name>
</gene>